<dbReference type="Proteomes" id="UP000027002">
    <property type="component" value="Chromosome 7"/>
</dbReference>
<proteinExistence type="predicted"/>
<dbReference type="EMBL" id="CP072759">
    <property type="protein sequence ID" value="QUC23986.1"/>
    <property type="molecule type" value="Genomic_DNA"/>
</dbReference>
<dbReference type="RefSeq" id="XP_043001659.1">
    <property type="nucleotide sequence ID" value="XM_043145724.1"/>
</dbReference>
<evidence type="ECO:0000313" key="2">
    <source>
        <dbReference type="EMBL" id="QUC23986.1"/>
    </source>
</evidence>
<protein>
    <submittedName>
        <fullName evidence="2">Uncharacterized protein</fullName>
    </submittedName>
</protein>
<dbReference type="AlphaFoldDB" id="A0A8E5MLB4"/>
<feature type="compositionally biased region" description="Basic and acidic residues" evidence="1">
    <location>
        <begin position="45"/>
        <end position="54"/>
    </location>
</feature>
<feature type="region of interest" description="Disordered" evidence="1">
    <location>
        <begin position="43"/>
        <end position="69"/>
    </location>
</feature>
<evidence type="ECO:0000256" key="1">
    <source>
        <dbReference type="SAM" id="MobiDB-lite"/>
    </source>
</evidence>
<reference evidence="2" key="1">
    <citation type="submission" date="2020-03" db="EMBL/GenBank/DDBJ databases">
        <title>A mixture of massive structural variations and highly conserved coding sequences in Ustilaginoidea virens genome.</title>
        <authorList>
            <person name="Zhang K."/>
            <person name="Zhao Z."/>
            <person name="Zhang Z."/>
            <person name="Li Y."/>
            <person name="Hsiang T."/>
            <person name="Sun W."/>
        </authorList>
    </citation>
    <scope>NUCLEOTIDE SEQUENCE</scope>
    <source>
        <strain evidence="2">UV-8b</strain>
    </source>
</reference>
<accession>A0A8E5MLB4</accession>
<sequence>MSCKRIMIATSGRTTVTTRHLRHVNLGFSPAGDARPRRWVFNQTHADDRPRRADVSSVSGLGAGRSTLA</sequence>
<name>A0A8E5MLB4_USTVR</name>
<evidence type="ECO:0000313" key="3">
    <source>
        <dbReference type="Proteomes" id="UP000027002"/>
    </source>
</evidence>
<dbReference type="KEGG" id="uvi:66069004"/>
<organism evidence="2 3">
    <name type="scientific">Ustilaginoidea virens</name>
    <name type="common">Rice false smut fungus</name>
    <name type="synonym">Villosiclava virens</name>
    <dbReference type="NCBI Taxonomy" id="1159556"/>
    <lineage>
        <taxon>Eukaryota</taxon>
        <taxon>Fungi</taxon>
        <taxon>Dikarya</taxon>
        <taxon>Ascomycota</taxon>
        <taxon>Pezizomycotina</taxon>
        <taxon>Sordariomycetes</taxon>
        <taxon>Hypocreomycetidae</taxon>
        <taxon>Hypocreales</taxon>
        <taxon>Clavicipitaceae</taxon>
        <taxon>Ustilaginoidea</taxon>
    </lineage>
</organism>
<dbReference type="GeneID" id="66069004"/>
<gene>
    <name evidence="2" type="ORF">UV8b_08227</name>
</gene>
<keyword evidence="3" id="KW-1185">Reference proteome</keyword>